<evidence type="ECO:0000313" key="3">
    <source>
        <dbReference type="Proteomes" id="UP000253664"/>
    </source>
</evidence>
<feature type="region of interest" description="Disordered" evidence="1">
    <location>
        <begin position="1"/>
        <end position="30"/>
    </location>
</feature>
<name>A0A367LFD1_9HYPO</name>
<reference evidence="2 3" key="1">
    <citation type="journal article" date="2015" name="BMC Genomics">
        <title>Insights from the genome of Ophiocordyceps polyrhachis-furcata to pathogenicity and host specificity in insect fungi.</title>
        <authorList>
            <person name="Wichadakul D."/>
            <person name="Kobmoo N."/>
            <person name="Ingsriswang S."/>
            <person name="Tangphatsornruang S."/>
            <person name="Chantasingh D."/>
            <person name="Luangsa-ard J.J."/>
            <person name="Eurwilaichitr L."/>
        </authorList>
    </citation>
    <scope>NUCLEOTIDE SEQUENCE [LARGE SCALE GENOMIC DNA]</scope>
    <source>
        <strain evidence="2 3">BCC 54312</strain>
    </source>
</reference>
<proteinExistence type="predicted"/>
<keyword evidence="3" id="KW-1185">Reference proteome</keyword>
<feature type="non-terminal residue" evidence="2">
    <location>
        <position position="118"/>
    </location>
</feature>
<accession>A0A367LFD1</accession>
<dbReference type="Proteomes" id="UP000253664">
    <property type="component" value="Unassembled WGS sequence"/>
</dbReference>
<gene>
    <name evidence="2" type="ORF">L249_0223</name>
</gene>
<dbReference type="AlphaFoldDB" id="A0A367LFD1"/>
<organism evidence="2 3">
    <name type="scientific">Ophiocordyceps polyrhachis-furcata BCC 54312</name>
    <dbReference type="NCBI Taxonomy" id="1330021"/>
    <lineage>
        <taxon>Eukaryota</taxon>
        <taxon>Fungi</taxon>
        <taxon>Dikarya</taxon>
        <taxon>Ascomycota</taxon>
        <taxon>Pezizomycotina</taxon>
        <taxon>Sordariomycetes</taxon>
        <taxon>Hypocreomycetidae</taxon>
        <taxon>Hypocreales</taxon>
        <taxon>Ophiocordycipitaceae</taxon>
        <taxon>Ophiocordyceps</taxon>
    </lineage>
</organism>
<sequence length="118" mass="13229">MRGHGDGSSVSRSRLALGSTARSHQSLREMSWPWSRSREWSMYAKRDLELEGKEKKALRFTDLPGRSIFTYYLVVKGPGWIAFVGSGNRRPVAMRPGALYRAPITEIGRVFGASLLSL</sequence>
<protein>
    <submittedName>
        <fullName evidence="2">Uncharacterized protein</fullName>
    </submittedName>
</protein>
<evidence type="ECO:0000313" key="2">
    <source>
        <dbReference type="EMBL" id="RCI13097.1"/>
    </source>
</evidence>
<comment type="caution">
    <text evidence="2">The sequence shown here is derived from an EMBL/GenBank/DDBJ whole genome shotgun (WGS) entry which is preliminary data.</text>
</comment>
<evidence type="ECO:0000256" key="1">
    <source>
        <dbReference type="SAM" id="MobiDB-lite"/>
    </source>
</evidence>
<dbReference type="EMBL" id="LKCN02000007">
    <property type="protein sequence ID" value="RCI13097.1"/>
    <property type="molecule type" value="Genomic_DNA"/>
</dbReference>